<feature type="region of interest" description="Disordered" evidence="1">
    <location>
        <begin position="1"/>
        <end position="32"/>
    </location>
</feature>
<dbReference type="AlphaFoldDB" id="A0A0A9BJW4"/>
<dbReference type="EMBL" id="GBRH01234264">
    <property type="protein sequence ID" value="JAD63631.1"/>
    <property type="molecule type" value="Transcribed_RNA"/>
</dbReference>
<proteinExistence type="predicted"/>
<name>A0A0A9BJW4_ARUDO</name>
<organism evidence="2">
    <name type="scientific">Arundo donax</name>
    <name type="common">Giant reed</name>
    <name type="synonym">Donax arundinaceus</name>
    <dbReference type="NCBI Taxonomy" id="35708"/>
    <lineage>
        <taxon>Eukaryota</taxon>
        <taxon>Viridiplantae</taxon>
        <taxon>Streptophyta</taxon>
        <taxon>Embryophyta</taxon>
        <taxon>Tracheophyta</taxon>
        <taxon>Spermatophyta</taxon>
        <taxon>Magnoliopsida</taxon>
        <taxon>Liliopsida</taxon>
        <taxon>Poales</taxon>
        <taxon>Poaceae</taxon>
        <taxon>PACMAD clade</taxon>
        <taxon>Arundinoideae</taxon>
        <taxon>Arundineae</taxon>
        <taxon>Arundo</taxon>
    </lineage>
</organism>
<evidence type="ECO:0000256" key="1">
    <source>
        <dbReference type="SAM" id="MobiDB-lite"/>
    </source>
</evidence>
<reference evidence="2" key="2">
    <citation type="journal article" date="2015" name="Data Brief">
        <title>Shoot transcriptome of the giant reed, Arundo donax.</title>
        <authorList>
            <person name="Barrero R.A."/>
            <person name="Guerrero F.D."/>
            <person name="Moolhuijzen P."/>
            <person name="Goolsby J.A."/>
            <person name="Tidwell J."/>
            <person name="Bellgard S.E."/>
            <person name="Bellgard M.I."/>
        </authorList>
    </citation>
    <scope>NUCLEOTIDE SEQUENCE</scope>
    <source>
        <tissue evidence="2">Shoot tissue taken approximately 20 cm above the soil surface</tissue>
    </source>
</reference>
<protein>
    <submittedName>
        <fullName evidence="2">Uncharacterized protein</fullName>
    </submittedName>
</protein>
<sequence length="32" mass="3858">MRNWHMQRVTSLREKSSERVASVLSTKEHFRA</sequence>
<evidence type="ECO:0000313" key="2">
    <source>
        <dbReference type="EMBL" id="JAD63631.1"/>
    </source>
</evidence>
<accession>A0A0A9BJW4</accession>
<reference evidence="2" key="1">
    <citation type="submission" date="2014-09" db="EMBL/GenBank/DDBJ databases">
        <authorList>
            <person name="Magalhaes I.L.F."/>
            <person name="Oliveira U."/>
            <person name="Santos F.R."/>
            <person name="Vidigal T.H.D.A."/>
            <person name="Brescovit A.D."/>
            <person name="Santos A.J."/>
        </authorList>
    </citation>
    <scope>NUCLEOTIDE SEQUENCE</scope>
    <source>
        <tissue evidence="2">Shoot tissue taken approximately 20 cm above the soil surface</tissue>
    </source>
</reference>